<dbReference type="EMBL" id="BAABGM010000027">
    <property type="protein sequence ID" value="GAA4413521.1"/>
    <property type="molecule type" value="Genomic_DNA"/>
</dbReference>
<dbReference type="InterPro" id="IPR021866">
    <property type="entry name" value="SpoIIAA-like"/>
</dbReference>
<protein>
    <recommendedName>
        <fullName evidence="3">STAS/SEC14 domain-containing protein</fullName>
    </recommendedName>
</protein>
<dbReference type="Pfam" id="PF11964">
    <property type="entry name" value="SpoIIAA-like"/>
    <property type="match status" value="1"/>
</dbReference>
<keyword evidence="2" id="KW-1185">Reference proteome</keyword>
<organism evidence="1 2">
    <name type="scientific">Fodinibacter luteus</name>
    <dbReference type="NCBI Taxonomy" id="552064"/>
    <lineage>
        <taxon>Bacteria</taxon>
        <taxon>Bacillati</taxon>
        <taxon>Actinomycetota</taxon>
        <taxon>Actinomycetes</taxon>
        <taxon>Micrococcales</taxon>
        <taxon>Intrasporangiaceae</taxon>
        <taxon>Fodinibacter (ex Wang et al. 2009)</taxon>
    </lineage>
</organism>
<dbReference type="SUPFAM" id="SSF52091">
    <property type="entry name" value="SpoIIaa-like"/>
    <property type="match status" value="1"/>
</dbReference>
<proteinExistence type="predicted"/>
<comment type="caution">
    <text evidence="1">The sequence shown here is derived from an EMBL/GenBank/DDBJ whole genome shotgun (WGS) entry which is preliminary data.</text>
</comment>
<evidence type="ECO:0000313" key="1">
    <source>
        <dbReference type="EMBL" id="GAA4413521.1"/>
    </source>
</evidence>
<sequence length="121" mass="12895">MITVLNGLPTGVVGFQANGKLTAEDYTGVLEPALAAAGADGGKIRVLLDFGGEFEGMEAGAAWQDLQMGVREWSAWERIALVTDHAWMRDGLSMFAWAVPGEVRAFPGAERDAAIDWLAAD</sequence>
<dbReference type="RefSeq" id="WP_345208680.1">
    <property type="nucleotide sequence ID" value="NZ_BAABGM010000027.1"/>
</dbReference>
<reference evidence="2" key="1">
    <citation type="journal article" date="2019" name="Int. J. Syst. Evol. Microbiol.">
        <title>The Global Catalogue of Microorganisms (GCM) 10K type strain sequencing project: providing services to taxonomists for standard genome sequencing and annotation.</title>
        <authorList>
            <consortium name="The Broad Institute Genomics Platform"/>
            <consortium name="The Broad Institute Genome Sequencing Center for Infectious Disease"/>
            <person name="Wu L."/>
            <person name="Ma J."/>
        </authorList>
    </citation>
    <scope>NUCLEOTIDE SEQUENCE [LARGE SCALE GENOMIC DNA]</scope>
    <source>
        <strain evidence="2">JCM 17809</strain>
    </source>
</reference>
<evidence type="ECO:0000313" key="2">
    <source>
        <dbReference type="Proteomes" id="UP001500945"/>
    </source>
</evidence>
<dbReference type="Proteomes" id="UP001500945">
    <property type="component" value="Unassembled WGS sequence"/>
</dbReference>
<evidence type="ECO:0008006" key="3">
    <source>
        <dbReference type="Google" id="ProtNLM"/>
    </source>
</evidence>
<gene>
    <name evidence="1" type="ORF">GCM10023168_36490</name>
</gene>
<name>A0ABP8KQK6_9MICO</name>
<dbReference type="InterPro" id="IPR036513">
    <property type="entry name" value="STAS_dom_sf"/>
</dbReference>
<dbReference type="Gene3D" id="3.40.50.10600">
    <property type="entry name" value="SpoIIaa-like domains"/>
    <property type="match status" value="1"/>
</dbReference>
<accession>A0ABP8KQK6</accession>
<dbReference type="InterPro" id="IPR038396">
    <property type="entry name" value="SpoIIAA-like_sf"/>
</dbReference>